<dbReference type="GO" id="GO:0006749">
    <property type="term" value="P:glutathione metabolic process"/>
    <property type="evidence" value="ECO:0007669"/>
    <property type="project" value="TreeGrafter"/>
</dbReference>
<dbReference type="InterPro" id="IPR040079">
    <property type="entry name" value="Glutathione_S-Trfase"/>
</dbReference>
<dbReference type="SFLD" id="SFLDS00019">
    <property type="entry name" value="Glutathione_Transferase_(cytos"/>
    <property type="match status" value="1"/>
</dbReference>
<feature type="transmembrane region" description="Helical" evidence="5">
    <location>
        <begin position="208"/>
        <end position="234"/>
    </location>
</feature>
<comment type="catalytic activity">
    <reaction evidence="4">
        <text>RX + glutathione = an S-substituted glutathione + a halide anion + H(+)</text>
        <dbReference type="Rhea" id="RHEA:16437"/>
        <dbReference type="ChEBI" id="CHEBI:15378"/>
        <dbReference type="ChEBI" id="CHEBI:16042"/>
        <dbReference type="ChEBI" id="CHEBI:17792"/>
        <dbReference type="ChEBI" id="CHEBI:57925"/>
        <dbReference type="ChEBI" id="CHEBI:90779"/>
        <dbReference type="EC" id="2.5.1.18"/>
    </reaction>
</comment>
<evidence type="ECO:0000256" key="5">
    <source>
        <dbReference type="SAM" id="Phobius"/>
    </source>
</evidence>
<dbReference type="SUPFAM" id="SSF47616">
    <property type="entry name" value="GST C-terminal domain-like"/>
    <property type="match status" value="1"/>
</dbReference>
<evidence type="ECO:0000256" key="2">
    <source>
        <dbReference type="ARBA" id="ARBA00022679"/>
    </source>
</evidence>
<feature type="domain" description="GST C-terminal" evidence="7">
    <location>
        <begin position="81"/>
        <end position="205"/>
    </location>
</feature>
<dbReference type="EC" id="2.5.1.18" evidence="1"/>
<comment type="similarity">
    <text evidence="3">Belongs to the GST superfamily. Sigma family.</text>
</comment>
<keyword evidence="5" id="KW-0472">Membrane</keyword>
<dbReference type="InterPro" id="IPR036249">
    <property type="entry name" value="Thioredoxin-like_sf"/>
</dbReference>
<proteinExistence type="inferred from homology"/>
<name>A0AA39IPH5_9BILA</name>
<sequence>MVYKLHYFEGLGARVEPARILLAYGKIPYEMVEIPFEKWPEVKSKYPNEKIPVLELDGKFVPQSIAIMRYFARKLHLLGKDDWEMAQADAFVYTIEDTITALMPDMLIRKIATGQKGEYEKEAAEKLRPFLERLEKHLKTTNGENLVGNHLTWADLCVADCWKRYGVVVPNLLDDFPAVRRFSDAVYALPGVKEYSLFETPEFPTVKYIIFVFFIIGAVVLALCVLAACIVGLIKDIVEWQKLRYSQIPEDTV</sequence>
<dbReference type="SFLD" id="SFLDG00363">
    <property type="entry name" value="AMPS_(cytGST):_Alpha-__Mu-__Pi"/>
    <property type="match status" value="1"/>
</dbReference>
<protein>
    <recommendedName>
        <fullName evidence="1">glutathione transferase</fullName>
        <ecNumber evidence="1">2.5.1.18</ecNumber>
    </recommendedName>
</protein>
<dbReference type="SFLD" id="SFLDG01205">
    <property type="entry name" value="AMPS.1"/>
    <property type="match status" value="1"/>
</dbReference>
<gene>
    <name evidence="8" type="ORF">QR680_010125</name>
</gene>
<reference evidence="8" key="1">
    <citation type="submission" date="2023-06" db="EMBL/GenBank/DDBJ databases">
        <title>Genomic analysis of the entomopathogenic nematode Steinernema hermaphroditum.</title>
        <authorList>
            <person name="Schwarz E.M."/>
            <person name="Heppert J.K."/>
            <person name="Baniya A."/>
            <person name="Schwartz H.T."/>
            <person name="Tan C.-H."/>
            <person name="Antoshechkin I."/>
            <person name="Sternberg P.W."/>
            <person name="Goodrich-Blair H."/>
            <person name="Dillman A.R."/>
        </authorList>
    </citation>
    <scope>NUCLEOTIDE SEQUENCE</scope>
    <source>
        <strain evidence="8">PS9179</strain>
        <tissue evidence="8">Whole animal</tissue>
    </source>
</reference>
<evidence type="ECO:0000259" key="6">
    <source>
        <dbReference type="PROSITE" id="PS50404"/>
    </source>
</evidence>
<evidence type="ECO:0000256" key="3">
    <source>
        <dbReference type="ARBA" id="ARBA00038317"/>
    </source>
</evidence>
<dbReference type="PROSITE" id="PS50404">
    <property type="entry name" value="GST_NTER"/>
    <property type="match status" value="1"/>
</dbReference>
<keyword evidence="9" id="KW-1185">Reference proteome</keyword>
<dbReference type="Gene3D" id="3.40.30.10">
    <property type="entry name" value="Glutaredoxin"/>
    <property type="match status" value="1"/>
</dbReference>
<dbReference type="PROSITE" id="PS50405">
    <property type="entry name" value="GST_CTER"/>
    <property type="match status" value="1"/>
</dbReference>
<dbReference type="InterPro" id="IPR004046">
    <property type="entry name" value="GST_C"/>
</dbReference>
<evidence type="ECO:0000313" key="8">
    <source>
        <dbReference type="EMBL" id="KAK0427229.1"/>
    </source>
</evidence>
<evidence type="ECO:0000259" key="7">
    <source>
        <dbReference type="PROSITE" id="PS50405"/>
    </source>
</evidence>
<organism evidence="8 9">
    <name type="scientific">Steinernema hermaphroditum</name>
    <dbReference type="NCBI Taxonomy" id="289476"/>
    <lineage>
        <taxon>Eukaryota</taxon>
        <taxon>Metazoa</taxon>
        <taxon>Ecdysozoa</taxon>
        <taxon>Nematoda</taxon>
        <taxon>Chromadorea</taxon>
        <taxon>Rhabditida</taxon>
        <taxon>Tylenchina</taxon>
        <taxon>Panagrolaimomorpha</taxon>
        <taxon>Strongyloidoidea</taxon>
        <taxon>Steinernematidae</taxon>
        <taxon>Steinernema</taxon>
    </lineage>
</organism>
<keyword evidence="2" id="KW-0808">Transferase</keyword>
<dbReference type="PANTHER" id="PTHR11571:SF224">
    <property type="entry name" value="HEMATOPOIETIC PROSTAGLANDIN D SYNTHASE"/>
    <property type="match status" value="1"/>
</dbReference>
<dbReference type="Gene3D" id="1.20.1050.10">
    <property type="match status" value="1"/>
</dbReference>
<accession>A0AA39IPH5</accession>
<comment type="caution">
    <text evidence="8">The sequence shown here is derived from an EMBL/GenBank/DDBJ whole genome shotgun (WGS) entry which is preliminary data.</text>
</comment>
<dbReference type="Pfam" id="PF14497">
    <property type="entry name" value="GST_C_3"/>
    <property type="match status" value="1"/>
</dbReference>
<dbReference type="CDD" id="cd03192">
    <property type="entry name" value="GST_C_Sigma_like"/>
    <property type="match status" value="1"/>
</dbReference>
<dbReference type="InterPro" id="IPR050213">
    <property type="entry name" value="GST_superfamily"/>
</dbReference>
<feature type="domain" description="GST N-terminal" evidence="6">
    <location>
        <begin position="1"/>
        <end position="79"/>
    </location>
</feature>
<evidence type="ECO:0000256" key="4">
    <source>
        <dbReference type="ARBA" id="ARBA00047960"/>
    </source>
</evidence>
<keyword evidence="5" id="KW-1133">Transmembrane helix</keyword>
<dbReference type="GO" id="GO:0004364">
    <property type="term" value="F:glutathione transferase activity"/>
    <property type="evidence" value="ECO:0007669"/>
    <property type="project" value="UniProtKB-EC"/>
</dbReference>
<keyword evidence="5" id="KW-0812">Transmembrane</keyword>
<dbReference type="InterPro" id="IPR004045">
    <property type="entry name" value="Glutathione_S-Trfase_N"/>
</dbReference>
<evidence type="ECO:0000256" key="1">
    <source>
        <dbReference type="ARBA" id="ARBA00012452"/>
    </source>
</evidence>
<dbReference type="PANTHER" id="PTHR11571">
    <property type="entry name" value="GLUTATHIONE S-TRANSFERASE"/>
    <property type="match status" value="1"/>
</dbReference>
<dbReference type="Proteomes" id="UP001175271">
    <property type="component" value="Unassembled WGS sequence"/>
</dbReference>
<dbReference type="AlphaFoldDB" id="A0AA39IPH5"/>
<dbReference type="Pfam" id="PF02798">
    <property type="entry name" value="GST_N"/>
    <property type="match status" value="1"/>
</dbReference>
<dbReference type="InterPro" id="IPR010987">
    <property type="entry name" value="Glutathione-S-Trfase_C-like"/>
</dbReference>
<dbReference type="InterPro" id="IPR036282">
    <property type="entry name" value="Glutathione-S-Trfase_C_sf"/>
</dbReference>
<dbReference type="EMBL" id="JAUCMV010000001">
    <property type="protein sequence ID" value="KAK0427229.1"/>
    <property type="molecule type" value="Genomic_DNA"/>
</dbReference>
<dbReference type="CDD" id="cd03039">
    <property type="entry name" value="GST_N_Sigma_like"/>
    <property type="match status" value="1"/>
</dbReference>
<evidence type="ECO:0000313" key="9">
    <source>
        <dbReference type="Proteomes" id="UP001175271"/>
    </source>
</evidence>
<dbReference type="SUPFAM" id="SSF52833">
    <property type="entry name" value="Thioredoxin-like"/>
    <property type="match status" value="1"/>
</dbReference>